<evidence type="ECO:0000256" key="1">
    <source>
        <dbReference type="SAM" id="MobiDB-lite"/>
    </source>
</evidence>
<evidence type="ECO:0000313" key="5">
    <source>
        <dbReference type="Proteomes" id="UP001055303"/>
    </source>
</evidence>
<evidence type="ECO:0000313" key="4">
    <source>
        <dbReference type="Proteomes" id="UP000401717"/>
    </source>
</evidence>
<dbReference type="AlphaFoldDB" id="A0A564G5J6"/>
<proteinExistence type="predicted"/>
<dbReference type="Proteomes" id="UP001055303">
    <property type="component" value="Unassembled WGS sequence"/>
</dbReference>
<reference evidence="2" key="2">
    <citation type="journal article" date="2021" name="Front. Microbiol.">
        <title>Comprehensive Comparative Genomics and Phenotyping of Methylobacterium Species.</title>
        <authorList>
            <person name="Alessa O."/>
            <person name="Ogura Y."/>
            <person name="Fujitani Y."/>
            <person name="Takami H."/>
            <person name="Hayashi T."/>
            <person name="Sahin N."/>
            <person name="Tani A."/>
        </authorList>
    </citation>
    <scope>NUCLEOTIDE SEQUENCE</scope>
    <source>
        <strain evidence="2">DSM 22415</strain>
    </source>
</reference>
<dbReference type="EMBL" id="BPQI01000080">
    <property type="protein sequence ID" value="GJD56987.1"/>
    <property type="molecule type" value="Genomic_DNA"/>
</dbReference>
<protein>
    <submittedName>
        <fullName evidence="3">Uncharacterized protein</fullName>
    </submittedName>
</protein>
<evidence type="ECO:0000313" key="3">
    <source>
        <dbReference type="EMBL" id="VUF15789.1"/>
    </source>
</evidence>
<evidence type="ECO:0000313" key="2">
    <source>
        <dbReference type="EMBL" id="GJD56987.1"/>
    </source>
</evidence>
<reference evidence="2" key="3">
    <citation type="submission" date="2021-08" db="EMBL/GenBank/DDBJ databases">
        <authorList>
            <person name="Tani A."/>
            <person name="Ola A."/>
            <person name="Ogura Y."/>
            <person name="Katsura K."/>
            <person name="Hayashi T."/>
        </authorList>
    </citation>
    <scope>NUCLEOTIDE SEQUENCE</scope>
    <source>
        <strain evidence="2">DSM 22415</strain>
    </source>
</reference>
<dbReference type="Proteomes" id="UP000401717">
    <property type="component" value="Unassembled WGS sequence"/>
</dbReference>
<keyword evidence="5" id="KW-1185">Reference proteome</keyword>
<accession>A0A564G5J6</accession>
<gene>
    <name evidence="2" type="ORF">IFDJLNFL_2886</name>
    <name evidence="3" type="ORF">MTDSW087_05536</name>
</gene>
<dbReference type="OrthoDB" id="7584850at2"/>
<dbReference type="RefSeq" id="WP_144768694.1">
    <property type="nucleotide sequence ID" value="NZ_BPQI01000080.1"/>
</dbReference>
<name>A0A564G5J6_9HYPH</name>
<organism evidence="3 4">
    <name type="scientific">Methylobacterium dankookense</name>
    <dbReference type="NCBI Taxonomy" id="560405"/>
    <lineage>
        <taxon>Bacteria</taxon>
        <taxon>Pseudomonadati</taxon>
        <taxon>Pseudomonadota</taxon>
        <taxon>Alphaproteobacteria</taxon>
        <taxon>Hyphomicrobiales</taxon>
        <taxon>Methylobacteriaceae</taxon>
        <taxon>Methylobacterium</taxon>
    </lineage>
</organism>
<feature type="region of interest" description="Disordered" evidence="1">
    <location>
        <begin position="1"/>
        <end position="20"/>
    </location>
</feature>
<sequence length="93" mass="9697">MSKLHSTEPGPGSGAASAAPRIIEVGEIAAGITVPEGRGVRFFSSTRDFDSLDGVVFGSTEQAARAARDRFRARTRAGGGRVARPSGQRLRAV</sequence>
<dbReference type="EMBL" id="CABFVH010000070">
    <property type="protein sequence ID" value="VUF15789.1"/>
    <property type="molecule type" value="Genomic_DNA"/>
</dbReference>
<reference evidence="3 4" key="1">
    <citation type="submission" date="2019-06" db="EMBL/GenBank/DDBJ databases">
        <authorList>
            <person name="Rodrigo-Torres L."/>
            <person name="Arahal R. D."/>
            <person name="Lucena T."/>
        </authorList>
    </citation>
    <scope>NUCLEOTIDE SEQUENCE [LARGE SCALE GENOMIC DNA]</scope>
    <source>
        <strain evidence="3 4">SW08-7</strain>
    </source>
</reference>